<reference evidence="2 3" key="1">
    <citation type="submission" date="2023-10" db="EMBL/GenBank/DDBJ databases">
        <title>Chromosome-scale genome assembly provides insights into flower coloration mechanisms of Canna indica.</title>
        <authorList>
            <person name="Li C."/>
        </authorList>
    </citation>
    <scope>NUCLEOTIDE SEQUENCE [LARGE SCALE GENOMIC DNA]</scope>
    <source>
        <tissue evidence="2">Flower</tissue>
    </source>
</reference>
<sequence length="185" mass="20191">MPGYDLFLDGYGSGGYSLGTDLCVDESRLLCSNGTNQQQQKEGLRDEELMPKISSSPLPTITPMNPTIKPQPIHSQSRQTLTPNPPPPLTPIFATGDVGDTVDLFHHDHHHQPLMDGEDDDPNLHASGTLAHSQSPFSSLRNDDGDEEPEDEDEIELEEAMIEEQKAPSYVATSSPLDEAFATVP</sequence>
<keyword evidence="3" id="KW-1185">Reference proteome</keyword>
<evidence type="ECO:0000313" key="2">
    <source>
        <dbReference type="EMBL" id="WOL09679.1"/>
    </source>
</evidence>
<organism evidence="2 3">
    <name type="scientific">Canna indica</name>
    <name type="common">Indian-shot</name>
    <dbReference type="NCBI Taxonomy" id="4628"/>
    <lineage>
        <taxon>Eukaryota</taxon>
        <taxon>Viridiplantae</taxon>
        <taxon>Streptophyta</taxon>
        <taxon>Embryophyta</taxon>
        <taxon>Tracheophyta</taxon>
        <taxon>Spermatophyta</taxon>
        <taxon>Magnoliopsida</taxon>
        <taxon>Liliopsida</taxon>
        <taxon>Zingiberales</taxon>
        <taxon>Cannaceae</taxon>
        <taxon>Canna</taxon>
    </lineage>
</organism>
<protein>
    <submittedName>
        <fullName evidence="2">Uncharacterized protein</fullName>
    </submittedName>
</protein>
<feature type="region of interest" description="Disordered" evidence="1">
    <location>
        <begin position="57"/>
        <end position="92"/>
    </location>
</feature>
<gene>
    <name evidence="2" type="ORF">Cni_G18432</name>
</gene>
<dbReference type="EMBL" id="CP136895">
    <property type="protein sequence ID" value="WOL09679.1"/>
    <property type="molecule type" value="Genomic_DNA"/>
</dbReference>
<name>A0AAQ3KJB8_9LILI</name>
<evidence type="ECO:0000313" key="3">
    <source>
        <dbReference type="Proteomes" id="UP001327560"/>
    </source>
</evidence>
<dbReference type="Proteomes" id="UP001327560">
    <property type="component" value="Chromosome 6"/>
</dbReference>
<feature type="region of interest" description="Disordered" evidence="1">
    <location>
        <begin position="110"/>
        <end position="185"/>
    </location>
</feature>
<proteinExistence type="predicted"/>
<feature type="compositionally biased region" description="Polar residues" evidence="1">
    <location>
        <begin position="130"/>
        <end position="140"/>
    </location>
</feature>
<feature type="compositionally biased region" description="Acidic residues" evidence="1">
    <location>
        <begin position="144"/>
        <end position="162"/>
    </location>
</feature>
<dbReference type="AlphaFoldDB" id="A0AAQ3KJB8"/>
<accession>A0AAQ3KJB8</accession>
<evidence type="ECO:0000256" key="1">
    <source>
        <dbReference type="SAM" id="MobiDB-lite"/>
    </source>
</evidence>